<sequence>MSAPPSIKPPQADSSLEAPHLKQLERLAKLWAPQFPKVQYQSPGRTSGPVLYPKGELPPPLTPPKLTPKSPLSPPPGLGSPQRWHESLLWKFKWLHDLQFQSPGLLIFSSPKPASIHVQFTVTLIYESPFSNFLRNLSPIEPVKTQHVSQGFLGLNSPPLAFTSPRINALRETSSLKRPRYHLYSSAEMSTNDDGCKKLADCSGELGKSDPLLHGRLVADTQKDSSMKDFAQGQPDISSRRVGEYLSDQAEVDCANLTTYEVNPNEQYADLLQSSVSSITHLKESISKFDNNNKMKMKVDAPLALSAKEKLQGESTFDINLMKIGEEQACSALPSNECNTESNFFIDLASKKERCENTSAQNAGSVSEPLKIAQTYEDSEENVGAIVLRGLVDNTANDTEWFWEATSHKGEAFEYLWNLPDWDHRDPTGVAAYQHQRGFSRRCLQFLEAQPKAIVSSSNSSNQANDVTSFRSPATLAESECLDSSHVDLNSTSSQRQLVNLSQPVTPMFPPRPSGKSPLTISKPSGIGLHLNSIVNALPKGGAATVGIKLASGECGVLDNKASIAVSSMTSESHSIGHLNLSQPLEHHETPLTERKFNSEHADNFEEKKSSTVDSDGCKRCNCKKTQCLKLYCDCFAAGIYCAESCACQGCRNRPEYEDTVLETRQQIESRNPLAFAPKIVQRITDVPENNEDDGNRSMPSSAKHKRGCNCKKSMCLKKYCECYQANVGCSDGCRCEGCKNSYGRKEEYAGSEEMLGNRADKERSEGMFDNKLEMVTSKKGFLRAEFYDPHLTPLTPSLQFSDHGKDAPKSRLLSRRYVPSPDSDPTIISSYANSPRSLKNSESNDMLLEKRKEILDVDSYGQGMDYRNEEMMDQLSSRCDALADLCHLTPLPDFPSMAIASSGSSKTTDWKNVSRLQLYPRSDSFSSSRSLHWCGSPDTPITRLIENKNIQEPDSDNRVYDISEDGTPDILREASTPIKSVKVTSPNRKRVSPPQNCINELRSSTLGALKSRKFILKAVSSFPPLTPCIDSKGSTNQNRSDLPEINKSSK</sequence>
<dbReference type="SMART" id="SM01114">
    <property type="entry name" value="CXC"/>
    <property type="match status" value="2"/>
</dbReference>
<feature type="compositionally biased region" description="Polar residues" evidence="4">
    <location>
        <begin position="1033"/>
        <end position="1051"/>
    </location>
</feature>
<reference evidence="6 7" key="1">
    <citation type="submission" date="2021-02" db="EMBL/GenBank/DDBJ databases">
        <title>Plant Genome Project.</title>
        <authorList>
            <person name="Zhang R.-G."/>
        </authorList>
    </citation>
    <scope>NUCLEOTIDE SEQUENCE [LARGE SCALE GENOMIC DNA]</scope>
    <source>
        <tissue evidence="6">Leaves</tissue>
    </source>
</reference>
<evidence type="ECO:0000313" key="6">
    <source>
        <dbReference type="EMBL" id="KAH7574153.1"/>
    </source>
</evidence>
<comment type="similarity">
    <text evidence="2">Belongs to the lin-54 family.</text>
</comment>
<dbReference type="PANTHER" id="PTHR46159:SF6">
    <property type="entry name" value="OS12G0605300 PROTEIN"/>
    <property type="match status" value="1"/>
</dbReference>
<dbReference type="InterPro" id="IPR005172">
    <property type="entry name" value="CRC"/>
</dbReference>
<dbReference type="EMBL" id="JAFEMO010000003">
    <property type="protein sequence ID" value="KAH7574153.1"/>
    <property type="molecule type" value="Genomic_DNA"/>
</dbReference>
<proteinExistence type="inferred from homology"/>
<keyword evidence="7" id="KW-1185">Reference proteome</keyword>
<organism evidence="6 7">
    <name type="scientific">Xanthoceras sorbifolium</name>
    <dbReference type="NCBI Taxonomy" id="99658"/>
    <lineage>
        <taxon>Eukaryota</taxon>
        <taxon>Viridiplantae</taxon>
        <taxon>Streptophyta</taxon>
        <taxon>Embryophyta</taxon>
        <taxon>Tracheophyta</taxon>
        <taxon>Spermatophyta</taxon>
        <taxon>Magnoliopsida</taxon>
        <taxon>eudicotyledons</taxon>
        <taxon>Gunneridae</taxon>
        <taxon>Pentapetalae</taxon>
        <taxon>rosids</taxon>
        <taxon>malvids</taxon>
        <taxon>Sapindales</taxon>
        <taxon>Sapindaceae</taxon>
        <taxon>Xanthoceroideae</taxon>
        <taxon>Xanthoceras</taxon>
    </lineage>
</organism>
<dbReference type="Pfam" id="PF03638">
    <property type="entry name" value="TCR"/>
    <property type="match status" value="2"/>
</dbReference>
<feature type="region of interest" description="Disordered" evidence="4">
    <location>
        <begin position="687"/>
        <end position="707"/>
    </location>
</feature>
<feature type="region of interest" description="Disordered" evidence="4">
    <location>
        <begin position="1027"/>
        <end position="1051"/>
    </location>
</feature>
<dbReference type="PROSITE" id="PS51634">
    <property type="entry name" value="CRC"/>
    <property type="match status" value="1"/>
</dbReference>
<comment type="subcellular location">
    <subcellularLocation>
        <location evidence="1">Nucleus</location>
    </subcellularLocation>
</comment>
<accession>A0ABQ8IBY2</accession>
<feature type="region of interest" description="Disordered" evidence="4">
    <location>
        <begin position="38"/>
        <end position="80"/>
    </location>
</feature>
<evidence type="ECO:0000259" key="5">
    <source>
        <dbReference type="PROSITE" id="PS51634"/>
    </source>
</evidence>
<protein>
    <recommendedName>
        <fullName evidence="5">CRC domain-containing protein</fullName>
    </recommendedName>
</protein>
<keyword evidence="3" id="KW-0539">Nucleus</keyword>
<evidence type="ECO:0000256" key="3">
    <source>
        <dbReference type="ARBA" id="ARBA00023242"/>
    </source>
</evidence>
<dbReference type="InterPro" id="IPR044522">
    <property type="entry name" value="TSO1-like"/>
</dbReference>
<evidence type="ECO:0000313" key="7">
    <source>
        <dbReference type="Proteomes" id="UP000827721"/>
    </source>
</evidence>
<dbReference type="InterPro" id="IPR033467">
    <property type="entry name" value="Tesmin/TSO1-like_CXC"/>
</dbReference>
<feature type="compositionally biased region" description="Pro residues" evidence="4">
    <location>
        <begin position="56"/>
        <end position="78"/>
    </location>
</feature>
<evidence type="ECO:0000256" key="4">
    <source>
        <dbReference type="SAM" id="MobiDB-lite"/>
    </source>
</evidence>
<dbReference type="PANTHER" id="PTHR46159">
    <property type="entry name" value="PROTEIN TESMIN/TSO1-LIKE CXC 2"/>
    <property type="match status" value="1"/>
</dbReference>
<comment type="caution">
    <text evidence="6">The sequence shown here is derived from an EMBL/GenBank/DDBJ whole genome shotgun (WGS) entry which is preliminary data.</text>
</comment>
<name>A0ABQ8IBY2_9ROSI</name>
<gene>
    <name evidence="6" type="ORF">JRO89_XS03G0259600</name>
</gene>
<evidence type="ECO:0000256" key="1">
    <source>
        <dbReference type="ARBA" id="ARBA00004123"/>
    </source>
</evidence>
<feature type="domain" description="CRC" evidence="5">
    <location>
        <begin position="617"/>
        <end position="744"/>
    </location>
</feature>
<dbReference type="Proteomes" id="UP000827721">
    <property type="component" value="Unassembled WGS sequence"/>
</dbReference>
<evidence type="ECO:0000256" key="2">
    <source>
        <dbReference type="ARBA" id="ARBA00007267"/>
    </source>
</evidence>